<accession>A0A6N8S9Y9</accession>
<dbReference type="Pfam" id="PF00668">
    <property type="entry name" value="Condensation"/>
    <property type="match status" value="1"/>
</dbReference>
<evidence type="ECO:0000256" key="3">
    <source>
        <dbReference type="ARBA" id="ARBA00022723"/>
    </source>
</evidence>
<keyword evidence="6" id="KW-1185">Reference proteome</keyword>
<dbReference type="FunFam" id="3.40.50.980:FF:000001">
    <property type="entry name" value="Non-ribosomal peptide synthetase"/>
    <property type="match status" value="1"/>
</dbReference>
<evidence type="ECO:0000313" key="6">
    <source>
        <dbReference type="Proteomes" id="UP000435802"/>
    </source>
</evidence>
<reference evidence="5 6" key="1">
    <citation type="submission" date="2019-12" db="EMBL/GenBank/DDBJ databases">
        <title>Shinella kummerowiae sp. nov., a symbiotic bacterium isolated from root nodules of the herbal legume Kummerowia stipulacea.</title>
        <authorList>
            <person name="Gao J."/>
        </authorList>
    </citation>
    <scope>NUCLEOTIDE SEQUENCE [LARGE SCALE GENOMIC DNA]</scope>
    <source>
        <strain evidence="5 6">CCBAU 25048</strain>
    </source>
</reference>
<dbReference type="Pfam" id="PF00550">
    <property type="entry name" value="PP-binding"/>
    <property type="match status" value="1"/>
</dbReference>
<dbReference type="InterPro" id="IPR000873">
    <property type="entry name" value="AMP-dep_synth/lig_dom"/>
</dbReference>
<evidence type="ECO:0000313" key="5">
    <source>
        <dbReference type="EMBL" id="MXN45473.1"/>
    </source>
</evidence>
<dbReference type="PROSITE" id="PS00455">
    <property type="entry name" value="AMP_BINDING"/>
    <property type="match status" value="1"/>
</dbReference>
<dbReference type="Gene3D" id="3.30.559.10">
    <property type="entry name" value="Chloramphenicol acetyltransferase-like domain"/>
    <property type="match status" value="1"/>
</dbReference>
<dbReference type="Pfam" id="PF00501">
    <property type="entry name" value="AMP-binding"/>
    <property type="match status" value="1"/>
</dbReference>
<keyword evidence="3" id="KW-0479">Metal-binding</keyword>
<keyword evidence="1" id="KW-0596">Phosphopantetheine</keyword>
<dbReference type="GO" id="GO:0044550">
    <property type="term" value="P:secondary metabolite biosynthetic process"/>
    <property type="evidence" value="ECO:0007669"/>
    <property type="project" value="TreeGrafter"/>
</dbReference>
<dbReference type="Gene3D" id="2.30.38.10">
    <property type="entry name" value="Luciferase, Domain 3"/>
    <property type="match status" value="1"/>
</dbReference>
<dbReference type="GO" id="GO:0043041">
    <property type="term" value="P:amino acid activation for nonribosomal peptide biosynthetic process"/>
    <property type="evidence" value="ECO:0007669"/>
    <property type="project" value="TreeGrafter"/>
</dbReference>
<dbReference type="AlphaFoldDB" id="A0A6N8S9Y9"/>
<dbReference type="PROSITE" id="PS50075">
    <property type="entry name" value="CARRIER"/>
    <property type="match status" value="1"/>
</dbReference>
<dbReference type="CDD" id="cd12116">
    <property type="entry name" value="A_NRPS_Ta1_like"/>
    <property type="match status" value="1"/>
</dbReference>
<dbReference type="InterPro" id="IPR025110">
    <property type="entry name" value="AMP-bd_C"/>
</dbReference>
<keyword evidence="2" id="KW-0597">Phosphoprotein</keyword>
<name>A0A6N8S9Y9_9HYPH</name>
<dbReference type="GO" id="GO:0031177">
    <property type="term" value="F:phosphopantetheine binding"/>
    <property type="evidence" value="ECO:0007669"/>
    <property type="project" value="InterPro"/>
</dbReference>
<gene>
    <name evidence="5" type="ORF">GR138_09740</name>
</gene>
<dbReference type="SUPFAM" id="SSF47336">
    <property type="entry name" value="ACP-like"/>
    <property type="match status" value="1"/>
</dbReference>
<evidence type="ECO:0000256" key="2">
    <source>
        <dbReference type="ARBA" id="ARBA00022553"/>
    </source>
</evidence>
<evidence type="ECO:0000259" key="4">
    <source>
        <dbReference type="PROSITE" id="PS50075"/>
    </source>
</evidence>
<proteinExistence type="predicted"/>
<dbReference type="EMBL" id="WUMK01000003">
    <property type="protein sequence ID" value="MXN45473.1"/>
    <property type="molecule type" value="Genomic_DNA"/>
</dbReference>
<dbReference type="Pfam" id="PF13193">
    <property type="entry name" value="AMP-binding_C"/>
    <property type="match status" value="1"/>
</dbReference>
<dbReference type="InterPro" id="IPR045851">
    <property type="entry name" value="AMP-bd_C_sf"/>
</dbReference>
<protein>
    <submittedName>
        <fullName evidence="5">Amino acid adenylation domain-containing protein</fullName>
    </submittedName>
</protein>
<dbReference type="Gene3D" id="3.30.559.30">
    <property type="entry name" value="Nonribosomal peptide synthetase, condensation domain"/>
    <property type="match status" value="1"/>
</dbReference>
<dbReference type="InterPro" id="IPR001242">
    <property type="entry name" value="Condensation_dom"/>
</dbReference>
<dbReference type="Gene3D" id="3.30.300.30">
    <property type="match status" value="1"/>
</dbReference>
<dbReference type="SMART" id="SM00823">
    <property type="entry name" value="PKS_PP"/>
    <property type="match status" value="1"/>
</dbReference>
<dbReference type="Gene3D" id="1.10.1200.10">
    <property type="entry name" value="ACP-like"/>
    <property type="match status" value="1"/>
</dbReference>
<dbReference type="SUPFAM" id="SSF56801">
    <property type="entry name" value="Acetyl-CoA synthetase-like"/>
    <property type="match status" value="1"/>
</dbReference>
<dbReference type="Gene3D" id="3.40.50.980">
    <property type="match status" value="2"/>
</dbReference>
<feature type="domain" description="Carrier" evidence="4">
    <location>
        <begin position="960"/>
        <end position="1035"/>
    </location>
</feature>
<dbReference type="InterPro" id="IPR009081">
    <property type="entry name" value="PP-bd_ACP"/>
</dbReference>
<organism evidence="5 6">
    <name type="scientific">Shinella kummerowiae</name>
    <dbReference type="NCBI Taxonomy" id="417745"/>
    <lineage>
        <taxon>Bacteria</taxon>
        <taxon>Pseudomonadati</taxon>
        <taxon>Pseudomonadota</taxon>
        <taxon>Alphaproteobacteria</taxon>
        <taxon>Hyphomicrobiales</taxon>
        <taxon>Rhizobiaceae</taxon>
        <taxon>Shinella</taxon>
    </lineage>
</organism>
<dbReference type="InterPro" id="IPR020845">
    <property type="entry name" value="AMP-binding_CS"/>
</dbReference>
<dbReference type="PANTHER" id="PTHR45527">
    <property type="entry name" value="NONRIBOSOMAL PEPTIDE SYNTHETASE"/>
    <property type="match status" value="1"/>
</dbReference>
<dbReference type="GO" id="GO:0046872">
    <property type="term" value="F:metal ion binding"/>
    <property type="evidence" value="ECO:0007669"/>
    <property type="project" value="UniProtKB-KW"/>
</dbReference>
<dbReference type="NCBIfam" id="TIGR01733">
    <property type="entry name" value="AA-adenyl-dom"/>
    <property type="match status" value="1"/>
</dbReference>
<dbReference type="SUPFAM" id="SSF52777">
    <property type="entry name" value="CoA-dependent acyltransferases"/>
    <property type="match status" value="2"/>
</dbReference>
<dbReference type="PANTHER" id="PTHR45527:SF1">
    <property type="entry name" value="FATTY ACID SYNTHASE"/>
    <property type="match status" value="1"/>
</dbReference>
<dbReference type="CDD" id="cd19543">
    <property type="entry name" value="DCL_NRPS"/>
    <property type="match status" value="1"/>
</dbReference>
<dbReference type="OrthoDB" id="9803968at2"/>
<dbReference type="InterPro" id="IPR020806">
    <property type="entry name" value="PKS_PP-bd"/>
</dbReference>
<dbReference type="InterPro" id="IPR023213">
    <property type="entry name" value="CAT-like_dom_sf"/>
</dbReference>
<dbReference type="GO" id="GO:0003824">
    <property type="term" value="F:catalytic activity"/>
    <property type="evidence" value="ECO:0007669"/>
    <property type="project" value="InterPro"/>
</dbReference>
<dbReference type="GO" id="GO:0005737">
    <property type="term" value="C:cytoplasm"/>
    <property type="evidence" value="ECO:0007669"/>
    <property type="project" value="TreeGrafter"/>
</dbReference>
<dbReference type="Proteomes" id="UP000435802">
    <property type="component" value="Unassembled WGS sequence"/>
</dbReference>
<evidence type="ECO:0000256" key="1">
    <source>
        <dbReference type="ARBA" id="ARBA00022450"/>
    </source>
</evidence>
<dbReference type="InterPro" id="IPR036736">
    <property type="entry name" value="ACP-like_sf"/>
</dbReference>
<comment type="caution">
    <text evidence="5">The sequence shown here is derived from an EMBL/GenBank/DDBJ whole genome shotgun (WGS) entry which is preliminary data.</text>
</comment>
<sequence>MTPVQSGMLFHSLKAPESGTYFEQCWCVLEGPLDLEAFKAAWRRVIGRHDVLRSECHWVDLDRPVQVVYDEAEPDWHIDDWSHFDAPEQEKAFVEWLEADRRRGFRLDEAPLLRFALIRLGKDRHRFLWSFHHLLMDGWCSSLLVGEMLKAYAGHALPPAPPPYRRYIDWRAGQDVDAARAYWSDELADAPDDVSFGLERGADEQEDAGFEIRETLDAETASQLATIARRERLTLATVLQGAWALLLSRYCGKDDVIFGTVLAGRPAELPGSETMVGLFLNTVPLRVETAPARKLVDWLRDLQAGHRQREQHGHAALSDIQRWSGAGANRPLFETLLIVENLPLSMQDAFARENSALSLSDPGSYERTSYPIALRIFPGEQTVLALTVDQGRLSQADARRVLRHYRGLLSAFAARPDARLGEFDILLPEERAHLLKMGRGRPAPLTPPIHEQVFARATQTPQKTAVVYTGAAGDSALSYHELAGRVGALAARLCAHGVGRGSVVAVCLDRSPDLLCALLATMQAGAAYLPIDPDYPAERIAYMLEDSGTVLVLADRASTLRVRFPGDIPIMSVDEPRIVEPGNVPAPAFLDADDLAYILYTSGSTGLPKGVAIRHGALSNFIQAMAHRPEITADDRLLALTTIGFDIAGLELFGPLAQGGTVVLTDGSASRDGAHLVDLIGRMRPSLMQSTPAGWRMLVEAGWKGDPDLRILCGGEALDSRLAAQLLERGRELWNLYGPTETTIWSAAIRVEPGMLAGAGVSVAGPIDRTELYVLDERGALAPLGVAGELHIAGAGLSPGYWGKPGLTAERFVPNPYRLNADDGLYLYRTGDLARWRENGTLDFLGRIDNQIKLRGYRIEPGEIEARLCAHPQVAESAVLVEQRGASQQLVAYLRWHGAVSGDPSGLLRDHMVAALPTYMVPAVYVPLDRFPLTPNGKVDRKALRGQRPPAAVESGAAPPVFGEPAATLAAIWREVLQTDHVGLSDNFFDLGGHSLLVITLQSAVRERLDLLLDITDVFRFPTLETMAGRIAALTGNGADSPNENDRVTPRLAGRERLAQRRTLRTVA</sequence>
<dbReference type="InterPro" id="IPR010071">
    <property type="entry name" value="AA_adenyl_dom"/>
</dbReference>